<evidence type="ECO:0000313" key="4">
    <source>
        <dbReference type="Proteomes" id="UP000095284"/>
    </source>
</evidence>
<dbReference type="Proteomes" id="UP000582659">
    <property type="component" value="Unassembled WGS sequence"/>
</dbReference>
<evidence type="ECO:0000256" key="1">
    <source>
        <dbReference type="SAM" id="Phobius"/>
    </source>
</evidence>
<dbReference type="AlphaFoldDB" id="A0A1I7RUM7"/>
<name>A0A1I7RUM7_BURXY</name>
<evidence type="ECO:0000313" key="3">
    <source>
        <dbReference type="EMBL" id="CAG9114233.1"/>
    </source>
</evidence>
<protein>
    <submittedName>
        <fullName evidence="2">(pine wood nematode) hypothetical protein</fullName>
    </submittedName>
</protein>
<evidence type="ECO:0000313" key="6">
    <source>
        <dbReference type="WBParaSite" id="BXY_0443700.1"/>
    </source>
</evidence>
<keyword evidence="5" id="KW-1185">Reference proteome</keyword>
<gene>
    <name evidence="2" type="ORF">BXYJ_LOCUS8435</name>
</gene>
<keyword evidence="1" id="KW-1133">Transmembrane helix</keyword>
<dbReference type="Proteomes" id="UP000095284">
    <property type="component" value="Unplaced"/>
</dbReference>
<keyword evidence="1" id="KW-0472">Membrane</keyword>
<dbReference type="SMR" id="A0A1I7RUM7"/>
<evidence type="ECO:0000313" key="2">
    <source>
        <dbReference type="EMBL" id="CAD5225220.1"/>
    </source>
</evidence>
<reference evidence="3" key="2">
    <citation type="submission" date="2020-08" db="EMBL/GenBank/DDBJ databases">
        <authorList>
            <person name="Kikuchi T."/>
        </authorList>
    </citation>
    <scope>NUCLEOTIDE SEQUENCE</scope>
    <source>
        <strain evidence="2">Ka4C1</strain>
    </source>
</reference>
<dbReference type="Proteomes" id="UP000659654">
    <property type="component" value="Unassembled WGS sequence"/>
</dbReference>
<dbReference type="EMBL" id="CAJFCV020000004">
    <property type="protein sequence ID" value="CAG9114233.1"/>
    <property type="molecule type" value="Genomic_DNA"/>
</dbReference>
<organism evidence="4 6">
    <name type="scientific">Bursaphelenchus xylophilus</name>
    <name type="common">Pinewood nematode worm</name>
    <name type="synonym">Aphelenchoides xylophilus</name>
    <dbReference type="NCBI Taxonomy" id="6326"/>
    <lineage>
        <taxon>Eukaryota</taxon>
        <taxon>Metazoa</taxon>
        <taxon>Ecdysozoa</taxon>
        <taxon>Nematoda</taxon>
        <taxon>Chromadorea</taxon>
        <taxon>Rhabditida</taxon>
        <taxon>Tylenchina</taxon>
        <taxon>Tylenchomorpha</taxon>
        <taxon>Aphelenchoidea</taxon>
        <taxon>Aphelenchoididae</taxon>
        <taxon>Bursaphelenchus</taxon>
    </lineage>
</organism>
<accession>A0A1I7RUM7</accession>
<keyword evidence="1" id="KW-0812">Transmembrane</keyword>
<dbReference type="WBParaSite" id="BXY_0443700.1">
    <property type="protein sequence ID" value="BXY_0443700.1"/>
    <property type="gene ID" value="BXY_0443700"/>
</dbReference>
<reference evidence="6" key="1">
    <citation type="submission" date="2016-11" db="UniProtKB">
        <authorList>
            <consortium name="WormBaseParasite"/>
        </authorList>
    </citation>
    <scope>IDENTIFICATION</scope>
</reference>
<dbReference type="OrthoDB" id="10383672at2759"/>
<feature type="transmembrane region" description="Helical" evidence="1">
    <location>
        <begin position="47"/>
        <end position="79"/>
    </location>
</feature>
<dbReference type="EMBL" id="CAJFDI010000004">
    <property type="protein sequence ID" value="CAD5225220.1"/>
    <property type="molecule type" value="Genomic_DNA"/>
</dbReference>
<proteinExistence type="predicted"/>
<sequence>MSILPPGANCSNFVCTNKTRCVVNEFDQGLGCFLPVVHLQEYTVPELILWGFIKLCSAFTMLSLAGAAVLLVISCLYACGEGTTFLARKYRSHVQNSNPLPSYEQAIRNSRPK</sequence>
<evidence type="ECO:0000313" key="5">
    <source>
        <dbReference type="Proteomes" id="UP000659654"/>
    </source>
</evidence>